<dbReference type="PANTHER" id="PTHR15690">
    <property type="entry name" value="NUCLEAR RECEPTOR COACTIVATOR 6"/>
    <property type="match status" value="1"/>
</dbReference>
<feature type="compositionally biased region" description="Low complexity" evidence="1">
    <location>
        <begin position="1391"/>
        <end position="1401"/>
    </location>
</feature>
<feature type="region of interest" description="Disordered" evidence="1">
    <location>
        <begin position="1108"/>
        <end position="1192"/>
    </location>
</feature>
<dbReference type="InterPro" id="IPR032715">
    <property type="entry name" value="NCOA6_TRADD-N"/>
</dbReference>
<feature type="compositionally biased region" description="Polar residues" evidence="1">
    <location>
        <begin position="1444"/>
        <end position="1454"/>
    </location>
</feature>
<feature type="compositionally biased region" description="Low complexity" evidence="1">
    <location>
        <begin position="1921"/>
        <end position="1933"/>
    </location>
</feature>
<feature type="region of interest" description="Disordered" evidence="1">
    <location>
        <begin position="1725"/>
        <end position="1983"/>
    </location>
</feature>
<feature type="compositionally biased region" description="Low complexity" evidence="1">
    <location>
        <begin position="1471"/>
        <end position="1504"/>
    </location>
</feature>
<feature type="domain" description="Nuclear receptor coactivator 6 TRADD-N" evidence="2">
    <location>
        <begin position="1"/>
        <end position="142"/>
    </location>
</feature>
<feature type="region of interest" description="Disordered" evidence="1">
    <location>
        <begin position="1441"/>
        <end position="1526"/>
    </location>
</feature>
<sequence>VVICEGNLHDPDFPARLESLVESLTTLVEEKQPDEGGKEKSDSGKLTVDKVEPWNSVRVTLSIPKEAAVRLRRLAAEGNSALRALGILSVQLEGETVLSLRLAGQQEIVLRTDNSAVDGAVAGNSTGGLGELARVLSQQQQQPQPNSSGVVLQGHSQVVHPNLPKPLSNGPLPMDTVGASGGGSGIFKSPNTICPMDGKVPAHVPNVVDACEYPFESMTQARVIQRRENTLGLNSSGGAVTVGPSIAPVSGVGIGAVKQPSNGSFVPPVGTGAVPPPPPYQSAVGTGSPILKQELLIASGTGGGGMVKSGVIPNIPPSATMLSQQAVGGGSPIVPSDNDTSVHGVVMGGGALKSGSTVNHQVVSVNQQQQQQHLVHHPVIGGASTMGAPMVSARAATVSVVAHQQQQQLTLVNSGSPLRGAAPTTVPGVSGVMLSASSVNRSNNMTAMTAAVTTGAVSSATNSNDSNSNNQSVLNVSPSSLVTPPLSVPSNSNSSTPQQQQQQQHQQLAIPSGGGGGNVMLAANNRAPVMGPQSSHGHPQGMRPPPSPTAFQLQDQMQMQQPQHSQQQLNRFPVQQQQQQQLPFRQPNPMPLSHQQQQQQGPQSVGYTQRWPTLPMDSATKSGYQEFARFQMQYNLSQQQLNKPTAAVGADSLELGNCLVDLPDLAKNDLDSLLPSDLDSAFLDTKLDDLDDLDLMDQQQHHHTLLGPADAQLRERRWKAQLLINPLTGELEETQVEEGTEESENGGKAGGRQSSKMGAVRGNDFPPEIPNSLYSDDDTTGSVGGLSSSRLFSDASDSERPGIGSNVTSSANVAVPQMVVSTGKPVKHKKERAKPVKAKDKLKSPVAAKDKPKEKTKASLKTVVKQKAKVLSTSVLLVDAAGSGDSPSKNGTELKLRLKLEKPDSIGVRESGLGSRSGGISALPPSLTVASTGSMPAASANASVDRLTVDSDGTALLTSLQLNPASQSQQFIAATSVPSAVTNAMGSISGGSSFVSVPAPLVANAAGNSGNTGSTNSIGTAVQTSSPAGEELRVPPLHISLRGKNSVVIKNSRKDRKKSQSGGEDDSSDGGGVAKRSTFSKRNSIDLNAPISSMVAVTAGPTVSLSPPAYQNHTAGSSKMTVSDVQSSTDQTSEAQLGSQKRAASDAGHSNATATGGSSGSTSSAGHSPNGYVCPEKKRRLSNGGSSISLTASGGTIAASTVSTVSGTSIDNTASSNSSSSGAETASTPTTVTTSVQEINDIYESIVTTSESVPIGSTNVGTVPPTNLLQSATKNSKSSGANNANSNGSNNINNNNININNNGGSYGKTQKNLVKASVDGVAVGAATAPQSQPATVDALPSAAEDCKKGDSAAVTGKNSKQQDSSTADGAIADVLPLDAPPPTAAEKGTNPSSTSSSPHSPGTANAVCTTAGSASSTGTMATAATVAAGVVLGVNHHLLGHTNVRGSPGSQAQGEDSGIESMDALSEKSPHQLSSHSPQGSHSSSGTGSNVMNSSSSTNSNSSTLEGKQMPSVDSPQCDEKMLEGNGADHYNDIEAALAKMEGLNDLAVAISCSGADAKLNGDHSILLKPGDLLDHNHHETLESMDQTNLRKILDIDVEDDRKQQSIIDPESLLNDVTHLNTNQSSEEKQGIKLTKDDDTKIQNHHQHQQQQQLLSDTTMIKKKSVAEKLSSDVDGSISATQKSVDECGNNSKNIPSVKSECDSKVIMLVDDKKLLVKSDPDEAIVSSVKKSLRKSSDERQSLESSSSSSSSPTPTAAQPSATASPVEMKADPKSPDSADPHIDLKPRHEQPPLYSYSSEKARERRTAAAASDGIQSSANGSARSDARSPSEQSGASSKSAADGHSTSEQQQGKEMLTQLSIEIPSNSDSGEHRIRTRASSKLESPLELPPRQSPSAATSVGHDSHATAAGATIGNDRQSPKSAANAIRPAAANKRKRQGSESSNQSGVSDDIPTRAKKSRKATTATDPGTAVHSETPKPALRRSADNTLAKAAASTAPPTVTIVADSSDSDEPLIEIAGKARNSKLTSKLSSTSTTSNATTSPTIQSSTATSSITTSTIDSTTATTTINTIRNNNHTNNNTSTTNSTSSSSTSVGGAPSTPATVGTSADEKISTRRSVRMTSSTLSTAAMNNKAKAAANALLQQNSTAATTNNFDSNHHGNSTTVNNNAVVNDVAGAGGLSAAAAGHADGASSGGLSSGGANGNHSSKVVNHVNHHHVGTAGLEVTVTEGRRRRISRDSNVHCTAVNNVGPVSSGTVVMEGESAETEDGKQYFAEQNEVTVVECNDVDQRGIDASWHVDESVGMLHKEAEVQNLREVARKRGVKAEMTKPTPSCAAGKALLNGGDNALAAGSGTLTCRNDDTAGTGDQVRSAAKETGGNAEDEDSYASEIILTTNSDCSLDEFVSSDDDSNLEISVVTISLY</sequence>
<feature type="compositionally biased region" description="Low complexity" evidence="1">
    <location>
        <begin position="2025"/>
        <end position="2094"/>
    </location>
</feature>
<dbReference type="GO" id="GO:0005634">
    <property type="term" value="C:nucleus"/>
    <property type="evidence" value="ECO:0007669"/>
    <property type="project" value="InterPro"/>
</dbReference>
<evidence type="ECO:0000313" key="3">
    <source>
        <dbReference type="EMBL" id="EDO63617.1"/>
    </source>
</evidence>
<dbReference type="EMBL" id="AAAB01008964">
    <property type="protein sequence ID" value="EDO63617.1"/>
    <property type="molecule type" value="Genomic_DNA"/>
</dbReference>
<feature type="compositionally biased region" description="Gly residues" evidence="1">
    <location>
        <begin position="2193"/>
        <end position="2203"/>
    </location>
</feature>
<comment type="caution">
    <text evidence="3">The sequence shown here is derived from an EMBL/GenBank/DDBJ whole genome shotgun (WGS) entry which is preliminary data.</text>
</comment>
<feature type="compositionally biased region" description="Acidic residues" evidence="1">
    <location>
        <begin position="730"/>
        <end position="744"/>
    </location>
</feature>
<feature type="compositionally biased region" description="Polar residues" evidence="1">
    <location>
        <begin position="1108"/>
        <end position="1139"/>
    </location>
</feature>
<feature type="region of interest" description="Disordered" evidence="1">
    <location>
        <begin position="2025"/>
        <end position="2123"/>
    </location>
</feature>
<feature type="compositionally biased region" description="Polar residues" evidence="1">
    <location>
        <begin position="1183"/>
        <end position="1192"/>
    </location>
</feature>
<feature type="region of interest" description="Disordered" evidence="1">
    <location>
        <begin position="1253"/>
        <end position="1296"/>
    </location>
</feature>
<dbReference type="PhylomeDB" id="A7UUT2"/>
<feature type="compositionally biased region" description="Low complexity" evidence="1">
    <location>
        <begin position="552"/>
        <end position="587"/>
    </location>
</feature>
<protein>
    <submittedName>
        <fullName evidence="3">AGAP007771-PA</fullName>
    </submittedName>
</protein>
<evidence type="ECO:0000259" key="2">
    <source>
        <dbReference type="Pfam" id="PF13820"/>
    </source>
</evidence>
<dbReference type="InterPro" id="IPR026638">
    <property type="entry name" value="NCOA6"/>
</dbReference>
<feature type="region of interest" description="Disordered" evidence="1">
    <location>
        <begin position="729"/>
        <end position="810"/>
    </location>
</feature>
<dbReference type="VEuPathDB" id="VectorBase:AGAMI1_006348"/>
<reference evidence="3" key="3">
    <citation type="journal article" date="2004" name="Trends Parasitol.">
        <title>The Anopheles gambiae genome: an update.</title>
        <authorList>
            <person name="Mongin E."/>
            <person name="Louis C."/>
            <person name="Holt R.A."/>
            <person name="Birney E."/>
            <person name="Collins F.H."/>
        </authorList>
    </citation>
    <scope>NUCLEOTIDE SEQUENCE</scope>
    <source>
        <strain evidence="3">PEST</strain>
    </source>
</reference>
<feature type="compositionally biased region" description="Low complexity" evidence="1">
    <location>
        <begin position="458"/>
        <end position="504"/>
    </location>
</feature>
<feature type="compositionally biased region" description="Low complexity" evidence="1">
    <location>
        <begin position="1274"/>
        <end position="1296"/>
    </location>
</feature>
<organism evidence="3">
    <name type="scientific">Anopheles gambiae</name>
    <name type="common">African malaria mosquito</name>
    <dbReference type="NCBI Taxonomy" id="7165"/>
    <lineage>
        <taxon>Eukaryota</taxon>
        <taxon>Metazoa</taxon>
        <taxon>Ecdysozoa</taxon>
        <taxon>Arthropoda</taxon>
        <taxon>Hexapoda</taxon>
        <taxon>Insecta</taxon>
        <taxon>Pterygota</taxon>
        <taxon>Neoptera</taxon>
        <taxon>Endopterygota</taxon>
        <taxon>Diptera</taxon>
        <taxon>Nematocera</taxon>
        <taxon>Culicoidea</taxon>
        <taxon>Culicidae</taxon>
        <taxon>Anophelinae</taxon>
        <taxon>Anopheles</taxon>
    </lineage>
</organism>
<reference evidence="3" key="1">
    <citation type="journal article" date="2002" name="Science">
        <title>The genome sequence of the malaria mosquito Anopheles gambiae.</title>
        <authorList>
            <person name="Holt R.A."/>
            <person name="Subramanian G.M."/>
            <person name="Halpern A."/>
            <person name="Sutton G.G."/>
            <person name="Charlab R."/>
            <person name="Nusskern D.R."/>
            <person name="Wincker P."/>
            <person name="Clark A.G."/>
            <person name="Ribeiro J.M."/>
            <person name="Wides R."/>
            <person name="Salzberg S.L."/>
            <person name="Loftus B."/>
            <person name="Yandell M."/>
            <person name="Majoros W.H."/>
            <person name="Rusch D.B."/>
            <person name="Lai Z."/>
            <person name="Kraft C.L."/>
            <person name="Abril J.F."/>
            <person name="Anthouard V."/>
            <person name="Arensburger P."/>
            <person name="Atkinson P.W."/>
            <person name="Baden H."/>
            <person name="de Berardinis V."/>
            <person name="Baldwin D."/>
            <person name="Benes V."/>
            <person name="Biedler J."/>
            <person name="Blass C."/>
            <person name="Bolanos R."/>
            <person name="Boscus D."/>
            <person name="Barnstead M."/>
            <person name="Cai S."/>
            <person name="Center A."/>
            <person name="Chaturverdi K."/>
            <person name="Christophides G.K."/>
            <person name="Chrystal M.A."/>
            <person name="Clamp M."/>
            <person name="Cravchik A."/>
            <person name="Curwen V."/>
            <person name="Dana A."/>
            <person name="Delcher A."/>
            <person name="Dew I."/>
            <person name="Evans C.A."/>
            <person name="Flanigan M."/>
            <person name="Grundschober-Freimoser A."/>
            <person name="Friedli L."/>
            <person name="Gu Z."/>
            <person name="Guan P."/>
            <person name="Guigo R."/>
            <person name="Hillenmeyer M.E."/>
            <person name="Hladun S.L."/>
            <person name="Hogan J.R."/>
            <person name="Hong Y.S."/>
            <person name="Hoover J."/>
            <person name="Jaillon O."/>
            <person name="Ke Z."/>
            <person name="Kodira C."/>
            <person name="Kokoza E."/>
            <person name="Koutsos A."/>
            <person name="Letunic I."/>
            <person name="Levitsky A."/>
            <person name="Liang Y."/>
            <person name="Lin J.J."/>
            <person name="Lobo N.F."/>
            <person name="Lopez J.R."/>
            <person name="Malek J.A."/>
            <person name="McIntosh T.C."/>
            <person name="Meister S."/>
            <person name="Miller J."/>
            <person name="Mobarry C."/>
            <person name="Mongin E."/>
            <person name="Murphy S.D."/>
            <person name="O'Brochta D.A."/>
            <person name="Pfannkoch C."/>
            <person name="Qi R."/>
            <person name="Regier M.A."/>
            <person name="Remington K."/>
            <person name="Shao H."/>
            <person name="Sharakhova M.V."/>
            <person name="Sitter C.D."/>
            <person name="Shetty J."/>
            <person name="Smith T.J."/>
            <person name="Strong R."/>
            <person name="Sun J."/>
            <person name="Thomasova D."/>
            <person name="Ton L.Q."/>
            <person name="Topalis P."/>
            <person name="Tu Z."/>
            <person name="Unger M.F."/>
            <person name="Walenz B."/>
            <person name="Wang A."/>
            <person name="Wang J."/>
            <person name="Wang M."/>
            <person name="Wang X."/>
            <person name="Woodford K.J."/>
            <person name="Wortman J.R."/>
            <person name="Wu M."/>
            <person name="Yao A."/>
            <person name="Zdobnov E.M."/>
            <person name="Zhang H."/>
            <person name="Zhao Q."/>
            <person name="Zhao S."/>
            <person name="Zhu S.C."/>
            <person name="Zhimulev I."/>
            <person name="Coluzzi M."/>
            <person name="della Torre A."/>
            <person name="Roth C.W."/>
            <person name="Louis C."/>
            <person name="Kalush F."/>
            <person name="Mural R.J."/>
            <person name="Myers E.W."/>
            <person name="Adams M.D."/>
            <person name="Smith H.O."/>
            <person name="Broder S."/>
            <person name="Gardner M.J."/>
            <person name="Fraser C.M."/>
            <person name="Birney E."/>
            <person name="Bork P."/>
            <person name="Brey P.T."/>
            <person name="Venter J.C."/>
            <person name="Weissenbach J."/>
            <person name="Kafatos F.C."/>
            <person name="Collins F.H."/>
            <person name="Hoffman S.L."/>
        </authorList>
    </citation>
    <scope>NUCLEOTIDE SEQUENCE [LARGE SCALE GENOMIC DNA]</scope>
    <source>
        <strain evidence="3">PEST</strain>
    </source>
</reference>
<accession>A7UUT2</accession>
<feature type="non-terminal residue" evidence="3">
    <location>
        <position position="1"/>
    </location>
</feature>
<feature type="region of interest" description="Disordered" evidence="1">
    <location>
        <begin position="2359"/>
        <end position="2385"/>
    </location>
</feature>
<feature type="compositionally biased region" description="Basic and acidic residues" evidence="1">
    <location>
        <begin position="833"/>
        <end position="857"/>
    </location>
</feature>
<feature type="region of interest" description="Disordered" evidence="1">
    <location>
        <begin position="1008"/>
        <end position="1081"/>
    </location>
</feature>
<gene>
    <name evidence="3" type="ORF">AgaP_AGAP007771</name>
</gene>
<feature type="region of interest" description="Disordered" evidence="1">
    <location>
        <begin position="822"/>
        <end position="863"/>
    </location>
</feature>
<feature type="compositionally biased region" description="Polar residues" evidence="1">
    <location>
        <begin position="1008"/>
        <end position="1027"/>
    </location>
</feature>
<feature type="compositionally biased region" description="Basic and acidic residues" evidence="1">
    <location>
        <begin position="1769"/>
        <end position="1791"/>
    </location>
</feature>
<feature type="compositionally biased region" description="Polar residues" evidence="1">
    <location>
        <begin position="1814"/>
        <end position="1869"/>
    </location>
</feature>
<dbReference type="GO" id="GO:0003713">
    <property type="term" value="F:transcription coactivator activity"/>
    <property type="evidence" value="ECO:0007669"/>
    <property type="project" value="InterPro"/>
</dbReference>
<evidence type="ECO:0000256" key="1">
    <source>
        <dbReference type="SAM" id="MobiDB-lite"/>
    </source>
</evidence>
<feature type="compositionally biased region" description="Low complexity" evidence="1">
    <location>
        <begin position="786"/>
        <end position="795"/>
    </location>
</feature>
<feature type="compositionally biased region" description="Polar residues" evidence="1">
    <location>
        <begin position="1253"/>
        <end position="1273"/>
    </location>
</feature>
<feature type="region of interest" description="Disordered" evidence="1">
    <location>
        <begin position="1207"/>
        <end position="1232"/>
    </location>
</feature>
<feature type="compositionally biased region" description="Low complexity" evidence="1">
    <location>
        <begin position="1147"/>
        <end position="1168"/>
    </location>
</feature>
<feature type="region of interest" description="Disordered" evidence="1">
    <location>
        <begin position="1375"/>
        <end position="1414"/>
    </location>
</feature>
<dbReference type="STRING" id="7165.A7UUT2"/>
<dbReference type="Pfam" id="PF13820">
    <property type="entry name" value="NCOA6_TRADD-N"/>
    <property type="match status" value="1"/>
</dbReference>
<reference evidence="3" key="2">
    <citation type="submission" date="2002-03" db="EMBL/GenBank/DDBJ databases">
        <authorList>
            <consortium name="The Anopheles Genome Sequencing Consortium"/>
        </authorList>
    </citation>
    <scope>NUCLEOTIDE SEQUENCE</scope>
    <source>
        <strain evidence="3">PEST</strain>
    </source>
</reference>
<name>A7UUT2_ANOGA</name>
<reference evidence="3" key="4">
    <citation type="journal article" date="2007" name="Genome Biol.">
        <title>Update of the Anopheles gambiae PEST genome assembly.</title>
        <authorList>
            <person name="Sharakhova M.V."/>
            <person name="Hammond M.P."/>
            <person name="Lobo N.F."/>
            <person name="Krzywinski J."/>
            <person name="Unger M.F."/>
            <person name="Hillenmeyer M.E."/>
            <person name="Bruggner R.V."/>
            <person name="Birney E."/>
            <person name="Collins F.H."/>
        </authorList>
    </citation>
    <scope>NUCLEOTIDE SEQUENCE</scope>
    <source>
        <strain evidence="3">PEST</strain>
    </source>
</reference>
<dbReference type="PANTHER" id="PTHR15690:SF0">
    <property type="entry name" value="NUCLEAR RECEPTOR COACTIVATOR 6"/>
    <property type="match status" value="1"/>
</dbReference>
<feature type="region of interest" description="Disordered" evidence="1">
    <location>
        <begin position="458"/>
        <end position="609"/>
    </location>
</feature>
<proteinExistence type="predicted"/>
<feature type="region of interest" description="Disordered" evidence="1">
    <location>
        <begin position="2185"/>
        <end position="2209"/>
    </location>
</feature>
<feature type="compositionally biased region" description="Low complexity" evidence="1">
    <location>
        <begin position="1745"/>
        <end position="1766"/>
    </location>
</feature>
<dbReference type="VEuPathDB" id="VectorBase:AGAP007771"/>
<reference evidence="3" key="5">
    <citation type="submission" date="2011-05" db="EMBL/GenBank/DDBJ databases">
        <authorList>
            <consortium name="VectorBase"/>
        </authorList>
    </citation>
    <scope>NUCLEOTIDE SEQUENCE</scope>
    <source>
        <strain evidence="3">PEST</strain>
    </source>
</reference>